<dbReference type="EMBL" id="JNAD02000024">
    <property type="protein sequence ID" value="RKM90205.1"/>
    <property type="molecule type" value="Genomic_DNA"/>
</dbReference>
<dbReference type="AlphaFoldDB" id="A0A3R7FJN4"/>
<dbReference type="RefSeq" id="WP_043465139.1">
    <property type="nucleotide sequence ID" value="NZ_CP134822.1"/>
</dbReference>
<evidence type="ECO:0000313" key="2">
    <source>
        <dbReference type="Proteomes" id="UP000028058"/>
    </source>
</evidence>
<reference evidence="1 2" key="1">
    <citation type="journal article" date="2014" name="Genome Announc.">
        <title>Draft Genome Sequence of Streptomyces fradiae ATCC 19609, a Strain Highly Sensitive to Antibiotics.</title>
        <authorList>
            <person name="Bekker O.B."/>
            <person name="Klimina K.M."/>
            <person name="Vatlin A.A."/>
            <person name="Zakharevich N.V."/>
            <person name="Kasianov A.S."/>
            <person name="Danilenko V.N."/>
        </authorList>
    </citation>
    <scope>NUCLEOTIDE SEQUENCE [LARGE SCALE GENOMIC DNA]</scope>
    <source>
        <strain evidence="1 2">ATCC 19609</strain>
    </source>
</reference>
<gene>
    <name evidence="1" type="ORF">SFRA_031765</name>
</gene>
<proteinExistence type="predicted"/>
<comment type="caution">
    <text evidence="1">The sequence shown here is derived from an EMBL/GenBank/DDBJ whole genome shotgun (WGS) entry which is preliminary data.</text>
</comment>
<keyword evidence="2" id="KW-1185">Reference proteome</keyword>
<sequence length="226" mass="24978">MNGHRPGSRRLLTRAVPAAAGAVYGAVVRPRLLTWGATPEEAARAYPGDDLVPGAHASSTMATTLPAPPAEVWPWLAQMGCNRGGWYSWDRLDNGGRPSAERIVPEWQHLEVGQRLDSVPSGHAWFTVAVLAPESTLVLRAQLELPSGRPFDTRYEPPPRAYVDAVWGFHLRPAPGDRTRVVVRTRGRGRPGALMRIMDVLYNEPAHLIMQTRQFRNLRDRVGGTL</sequence>
<accession>A0A3R7FJN4</accession>
<dbReference type="Proteomes" id="UP000028058">
    <property type="component" value="Unassembled WGS sequence"/>
</dbReference>
<name>A0A3R7FJN4_9ACTN</name>
<protein>
    <recommendedName>
        <fullName evidence="3">SRPBCC family protein</fullName>
    </recommendedName>
</protein>
<organism evidence="1 2">
    <name type="scientific">Streptomyces xinghaiensis</name>
    <dbReference type="NCBI Taxonomy" id="1038928"/>
    <lineage>
        <taxon>Bacteria</taxon>
        <taxon>Bacillati</taxon>
        <taxon>Actinomycetota</taxon>
        <taxon>Actinomycetes</taxon>
        <taxon>Kitasatosporales</taxon>
        <taxon>Streptomycetaceae</taxon>
        <taxon>Streptomyces</taxon>
    </lineage>
</organism>
<evidence type="ECO:0008006" key="3">
    <source>
        <dbReference type="Google" id="ProtNLM"/>
    </source>
</evidence>
<dbReference type="SUPFAM" id="SSF55961">
    <property type="entry name" value="Bet v1-like"/>
    <property type="match status" value="1"/>
</dbReference>
<evidence type="ECO:0000313" key="1">
    <source>
        <dbReference type="EMBL" id="RKM90205.1"/>
    </source>
</evidence>
<dbReference type="OrthoDB" id="3255669at2"/>